<evidence type="ECO:0000313" key="8">
    <source>
        <dbReference type="EMBL" id="ADY53566.1"/>
    </source>
</evidence>
<gene>
    <name evidence="7" type="primary">ybeY</name>
    <name evidence="8" type="ordered locus">Pedsa_3027</name>
</gene>
<dbReference type="eggNOG" id="COG0319">
    <property type="taxonomic scope" value="Bacteria"/>
</dbReference>
<comment type="function">
    <text evidence="7">Single strand-specific metallo-endoribonuclease involved in late-stage 70S ribosome quality control and in maturation of the 3' terminus of the 16S rRNA.</text>
</comment>
<evidence type="ECO:0000256" key="7">
    <source>
        <dbReference type="HAMAP-Rule" id="MF_00009"/>
    </source>
</evidence>
<evidence type="ECO:0000256" key="5">
    <source>
        <dbReference type="ARBA" id="ARBA00022801"/>
    </source>
</evidence>
<keyword evidence="9" id="KW-1185">Reference proteome</keyword>
<name>F0S9L3_PSESL</name>
<dbReference type="InterPro" id="IPR002036">
    <property type="entry name" value="YbeY"/>
</dbReference>
<evidence type="ECO:0000313" key="9">
    <source>
        <dbReference type="Proteomes" id="UP000000310"/>
    </source>
</evidence>
<evidence type="ECO:0000256" key="1">
    <source>
        <dbReference type="ARBA" id="ARBA00010875"/>
    </source>
</evidence>
<keyword evidence="7" id="KW-0963">Cytoplasm</keyword>
<dbReference type="STRING" id="762903.Pedsa_3027"/>
<organism evidence="8 9">
    <name type="scientific">Pseudopedobacter saltans (strain ATCC 51119 / DSM 12145 / JCM 21818 / CCUG 39354 / LMG 10337 / NBRC 100064 / NCIMB 13643)</name>
    <name type="common">Pedobacter saltans</name>
    <dbReference type="NCBI Taxonomy" id="762903"/>
    <lineage>
        <taxon>Bacteria</taxon>
        <taxon>Pseudomonadati</taxon>
        <taxon>Bacteroidota</taxon>
        <taxon>Sphingobacteriia</taxon>
        <taxon>Sphingobacteriales</taxon>
        <taxon>Sphingobacteriaceae</taxon>
        <taxon>Pseudopedobacter</taxon>
    </lineage>
</organism>
<dbReference type="NCBIfam" id="TIGR00043">
    <property type="entry name" value="rRNA maturation RNase YbeY"/>
    <property type="match status" value="1"/>
</dbReference>
<keyword evidence="3 7" id="KW-0479">Metal-binding</keyword>
<comment type="cofactor">
    <cofactor evidence="7">
        <name>Zn(2+)</name>
        <dbReference type="ChEBI" id="CHEBI:29105"/>
    </cofactor>
    <text evidence="7">Binds 1 zinc ion.</text>
</comment>
<keyword evidence="2 7" id="KW-0540">Nuclease</keyword>
<reference evidence="9" key="2">
    <citation type="submission" date="2011-02" db="EMBL/GenBank/DDBJ databases">
        <title>The complete genome of Pedobacter saltans DSM 12145.</title>
        <authorList>
            <consortium name="US DOE Joint Genome Institute (JGI-PGF)"/>
            <person name="Lucas S."/>
            <person name="Copeland A."/>
            <person name="Lapidus A."/>
            <person name="Bruce D."/>
            <person name="Goodwin L."/>
            <person name="Pitluck S."/>
            <person name="Kyrpides N."/>
            <person name="Mavromatis K."/>
            <person name="Pagani I."/>
            <person name="Ivanova N."/>
            <person name="Ovchinnikova G."/>
            <person name="Lu M."/>
            <person name="Detter J.C."/>
            <person name="Han C."/>
            <person name="Land M."/>
            <person name="Hauser L."/>
            <person name="Markowitz V."/>
            <person name="Cheng J.-F."/>
            <person name="Hugenholtz P."/>
            <person name="Woyke T."/>
            <person name="Wu D."/>
            <person name="Tindall B."/>
            <person name="Pomrenke H.G."/>
            <person name="Brambilla E."/>
            <person name="Klenk H.-P."/>
            <person name="Eisen J.A."/>
        </authorList>
    </citation>
    <scope>NUCLEOTIDE SEQUENCE [LARGE SCALE GENOMIC DNA]</scope>
    <source>
        <strain evidence="9">ATCC 51119 / DSM 12145 / JCM 21818 / LMG 10337 / NBRC 100064 / NCIMB 13643</strain>
    </source>
</reference>
<dbReference type="Proteomes" id="UP000000310">
    <property type="component" value="Chromosome"/>
</dbReference>
<evidence type="ECO:0000256" key="3">
    <source>
        <dbReference type="ARBA" id="ARBA00022723"/>
    </source>
</evidence>
<dbReference type="SUPFAM" id="SSF55486">
    <property type="entry name" value="Metalloproteases ('zincins'), catalytic domain"/>
    <property type="match status" value="1"/>
</dbReference>
<keyword evidence="4 7" id="KW-0255">Endonuclease</keyword>
<dbReference type="OrthoDB" id="9811984at2"/>
<dbReference type="RefSeq" id="WP_013634051.1">
    <property type="nucleotide sequence ID" value="NC_015177.1"/>
</dbReference>
<dbReference type="Pfam" id="PF02130">
    <property type="entry name" value="YbeY"/>
    <property type="match status" value="1"/>
</dbReference>
<comment type="similarity">
    <text evidence="1 7">Belongs to the endoribonuclease YbeY family.</text>
</comment>
<dbReference type="InterPro" id="IPR023091">
    <property type="entry name" value="MetalPrtase_cat_dom_sf_prd"/>
</dbReference>
<feature type="binding site" evidence="7">
    <location>
        <position position="115"/>
    </location>
    <ligand>
        <name>Zn(2+)</name>
        <dbReference type="ChEBI" id="CHEBI:29105"/>
        <note>catalytic</note>
    </ligand>
</feature>
<keyword evidence="5 7" id="KW-0378">Hydrolase</keyword>
<dbReference type="InterPro" id="IPR020549">
    <property type="entry name" value="YbeY_CS"/>
</dbReference>
<dbReference type="GO" id="GO:0005737">
    <property type="term" value="C:cytoplasm"/>
    <property type="evidence" value="ECO:0007669"/>
    <property type="project" value="UniProtKB-SubCell"/>
</dbReference>
<reference evidence="8 9" key="1">
    <citation type="journal article" date="2011" name="Stand. Genomic Sci.">
        <title>Complete genome sequence of the gliding, heparinolytic Pedobacter saltans type strain (113).</title>
        <authorList>
            <person name="Liolios K."/>
            <person name="Sikorski J."/>
            <person name="Lu M."/>
            <person name="Nolan M."/>
            <person name="Lapidus A."/>
            <person name="Lucas S."/>
            <person name="Hammon N."/>
            <person name="Deshpande S."/>
            <person name="Cheng J.F."/>
            <person name="Tapia R."/>
            <person name="Han C."/>
            <person name="Goodwin L."/>
            <person name="Pitluck S."/>
            <person name="Huntemann M."/>
            <person name="Ivanova N."/>
            <person name="Pagani I."/>
            <person name="Mavromatis K."/>
            <person name="Ovchinikova G."/>
            <person name="Pati A."/>
            <person name="Chen A."/>
            <person name="Palaniappan K."/>
            <person name="Land M."/>
            <person name="Hauser L."/>
            <person name="Brambilla E.M."/>
            <person name="Kotsyurbenko O."/>
            <person name="Rohde M."/>
            <person name="Tindall B.J."/>
            <person name="Abt B."/>
            <person name="Goker M."/>
            <person name="Detter J.C."/>
            <person name="Woyke T."/>
            <person name="Bristow J."/>
            <person name="Eisen J.A."/>
            <person name="Markowitz V."/>
            <person name="Hugenholtz P."/>
            <person name="Klenk H.P."/>
            <person name="Kyrpides N.C."/>
        </authorList>
    </citation>
    <scope>NUCLEOTIDE SEQUENCE [LARGE SCALE GENOMIC DNA]</scope>
    <source>
        <strain evidence="9">ATCC 51119 / DSM 12145 / JCM 21818 / LMG 10337 / NBRC 100064 / NCIMB 13643</strain>
    </source>
</reference>
<proteinExistence type="inferred from homology"/>
<dbReference type="EC" id="3.1.-.-" evidence="7"/>
<accession>F0S9L3</accession>
<dbReference type="GO" id="GO:0008270">
    <property type="term" value="F:zinc ion binding"/>
    <property type="evidence" value="ECO:0007669"/>
    <property type="project" value="UniProtKB-UniRule"/>
</dbReference>
<dbReference type="KEGG" id="psn:Pedsa_3027"/>
<evidence type="ECO:0000256" key="4">
    <source>
        <dbReference type="ARBA" id="ARBA00022759"/>
    </source>
</evidence>
<dbReference type="AlphaFoldDB" id="F0S9L3"/>
<evidence type="ECO:0000256" key="2">
    <source>
        <dbReference type="ARBA" id="ARBA00022722"/>
    </source>
</evidence>
<keyword evidence="7" id="KW-0698">rRNA processing</keyword>
<protein>
    <recommendedName>
        <fullName evidence="7">Endoribonuclease YbeY</fullName>
        <ecNumber evidence="7">3.1.-.-</ecNumber>
    </recommendedName>
</protein>
<comment type="subcellular location">
    <subcellularLocation>
        <location evidence="7">Cytoplasm</location>
    </subcellularLocation>
</comment>
<dbReference type="PANTHER" id="PTHR46986:SF1">
    <property type="entry name" value="ENDORIBONUCLEASE YBEY, CHLOROPLASTIC"/>
    <property type="match status" value="1"/>
</dbReference>
<feature type="binding site" evidence="7">
    <location>
        <position position="121"/>
    </location>
    <ligand>
        <name>Zn(2+)</name>
        <dbReference type="ChEBI" id="CHEBI:29105"/>
        <note>catalytic</note>
    </ligand>
</feature>
<keyword evidence="7" id="KW-0690">Ribosome biogenesis</keyword>
<dbReference type="Gene3D" id="3.40.390.30">
    <property type="entry name" value="Metalloproteases ('zincins'), catalytic domain"/>
    <property type="match status" value="1"/>
</dbReference>
<dbReference type="GO" id="GO:0006364">
    <property type="term" value="P:rRNA processing"/>
    <property type="evidence" value="ECO:0007669"/>
    <property type="project" value="UniProtKB-UniRule"/>
</dbReference>
<dbReference type="GO" id="GO:0004521">
    <property type="term" value="F:RNA endonuclease activity"/>
    <property type="evidence" value="ECO:0007669"/>
    <property type="project" value="UniProtKB-UniRule"/>
</dbReference>
<dbReference type="EMBL" id="CP002545">
    <property type="protein sequence ID" value="ADY53566.1"/>
    <property type="molecule type" value="Genomic_DNA"/>
</dbReference>
<feature type="binding site" evidence="7">
    <location>
        <position position="111"/>
    </location>
    <ligand>
        <name>Zn(2+)</name>
        <dbReference type="ChEBI" id="CHEBI:29105"/>
        <note>catalytic</note>
    </ligand>
</feature>
<sequence>MKRLPINFYKEDISYKISDINNLRSWINQTIVTEKKELQELNFILCSDEYLLKINQEYLNHDTYTDIITFDNSEDEGMIYGDVFISIERVKENARIFGVKTADELHRVIIHGTLHLLGYPDKKKQEKALMTEKENFYLSKRVFSS</sequence>
<keyword evidence="6 7" id="KW-0862">Zinc</keyword>
<dbReference type="GO" id="GO:0004222">
    <property type="term" value="F:metalloendopeptidase activity"/>
    <property type="evidence" value="ECO:0007669"/>
    <property type="project" value="InterPro"/>
</dbReference>
<dbReference type="PROSITE" id="PS01306">
    <property type="entry name" value="UPF0054"/>
    <property type="match status" value="1"/>
</dbReference>
<evidence type="ECO:0000256" key="6">
    <source>
        <dbReference type="ARBA" id="ARBA00022833"/>
    </source>
</evidence>
<dbReference type="PANTHER" id="PTHR46986">
    <property type="entry name" value="ENDORIBONUCLEASE YBEY, CHLOROPLASTIC"/>
    <property type="match status" value="1"/>
</dbReference>
<dbReference type="HOGENOM" id="CLU_106710_3_3_10"/>
<dbReference type="HAMAP" id="MF_00009">
    <property type="entry name" value="Endoribonucl_YbeY"/>
    <property type="match status" value="1"/>
</dbReference>